<keyword evidence="2" id="KW-1185">Reference proteome</keyword>
<evidence type="ECO:0000313" key="1">
    <source>
        <dbReference type="EMBL" id="KAI5421941.1"/>
    </source>
</evidence>
<proteinExistence type="predicted"/>
<sequence length="115" mass="13235">MDPSASFNNEDGPLLEDISQYRWITDRLLYQTVFRPDISFAINKLNADRGSCITTRKSTTGFWIFIDESLVVWRSKKQATMLRSSGQAEYRVLASATSKLLWLKQLLRAFNIDVP</sequence>
<dbReference type="PANTHER" id="PTHR11439">
    <property type="entry name" value="GAG-POL-RELATED RETROTRANSPOSON"/>
    <property type="match status" value="1"/>
</dbReference>
<organism evidence="1 2">
    <name type="scientific">Pisum sativum</name>
    <name type="common">Garden pea</name>
    <name type="synonym">Lathyrus oleraceus</name>
    <dbReference type="NCBI Taxonomy" id="3888"/>
    <lineage>
        <taxon>Eukaryota</taxon>
        <taxon>Viridiplantae</taxon>
        <taxon>Streptophyta</taxon>
        <taxon>Embryophyta</taxon>
        <taxon>Tracheophyta</taxon>
        <taxon>Spermatophyta</taxon>
        <taxon>Magnoliopsida</taxon>
        <taxon>eudicotyledons</taxon>
        <taxon>Gunneridae</taxon>
        <taxon>Pentapetalae</taxon>
        <taxon>rosids</taxon>
        <taxon>fabids</taxon>
        <taxon>Fabales</taxon>
        <taxon>Fabaceae</taxon>
        <taxon>Papilionoideae</taxon>
        <taxon>50 kb inversion clade</taxon>
        <taxon>NPAAA clade</taxon>
        <taxon>Hologalegina</taxon>
        <taxon>IRL clade</taxon>
        <taxon>Fabeae</taxon>
        <taxon>Lathyrus</taxon>
    </lineage>
</organism>
<accession>A0A9D5AWP2</accession>
<name>A0A9D5AWP2_PEA</name>
<reference evidence="1 2" key="1">
    <citation type="journal article" date="2022" name="Nat. Genet.">
        <title>Improved pea reference genome and pan-genome highlight genomic features and evolutionary characteristics.</title>
        <authorList>
            <person name="Yang T."/>
            <person name="Liu R."/>
            <person name="Luo Y."/>
            <person name="Hu S."/>
            <person name="Wang D."/>
            <person name="Wang C."/>
            <person name="Pandey M.K."/>
            <person name="Ge S."/>
            <person name="Xu Q."/>
            <person name="Li N."/>
            <person name="Li G."/>
            <person name="Huang Y."/>
            <person name="Saxena R.K."/>
            <person name="Ji Y."/>
            <person name="Li M."/>
            <person name="Yan X."/>
            <person name="He Y."/>
            <person name="Liu Y."/>
            <person name="Wang X."/>
            <person name="Xiang C."/>
            <person name="Varshney R.K."/>
            <person name="Ding H."/>
            <person name="Gao S."/>
            <person name="Zong X."/>
        </authorList>
    </citation>
    <scope>NUCLEOTIDE SEQUENCE [LARGE SCALE GENOMIC DNA]</scope>
    <source>
        <strain evidence="1 2">cv. Zhongwan 6</strain>
    </source>
</reference>
<dbReference type="Proteomes" id="UP001058974">
    <property type="component" value="Chromosome 4"/>
</dbReference>
<gene>
    <name evidence="1" type="ORF">KIW84_045405</name>
</gene>
<dbReference type="AlphaFoldDB" id="A0A9D5AWP2"/>
<dbReference type="CDD" id="cd09272">
    <property type="entry name" value="RNase_HI_RT_Ty1"/>
    <property type="match status" value="1"/>
</dbReference>
<protein>
    <submittedName>
        <fullName evidence="1">Uncharacterized protein</fullName>
    </submittedName>
</protein>
<dbReference type="PANTHER" id="PTHR11439:SF511">
    <property type="match status" value="1"/>
</dbReference>
<comment type="caution">
    <text evidence="1">The sequence shown here is derived from an EMBL/GenBank/DDBJ whole genome shotgun (WGS) entry which is preliminary data.</text>
</comment>
<dbReference type="Gramene" id="Psat04G0540500-T1">
    <property type="protein sequence ID" value="KAI5421941.1"/>
    <property type="gene ID" value="KIW84_045405"/>
</dbReference>
<dbReference type="EMBL" id="JAMSHJ010000004">
    <property type="protein sequence ID" value="KAI5421941.1"/>
    <property type="molecule type" value="Genomic_DNA"/>
</dbReference>
<evidence type="ECO:0000313" key="2">
    <source>
        <dbReference type="Proteomes" id="UP001058974"/>
    </source>
</evidence>